<evidence type="ECO:0000313" key="10">
    <source>
        <dbReference type="EMBL" id="KAK2183724.1"/>
    </source>
</evidence>
<dbReference type="GO" id="GO:0005886">
    <property type="term" value="C:plasma membrane"/>
    <property type="evidence" value="ECO:0007669"/>
    <property type="project" value="UniProtKB-SubCell"/>
</dbReference>
<dbReference type="Proteomes" id="UP001209878">
    <property type="component" value="Unassembled WGS sequence"/>
</dbReference>
<dbReference type="PANTHER" id="PTHR11893">
    <property type="entry name" value="INNEXIN"/>
    <property type="match status" value="1"/>
</dbReference>
<feature type="transmembrane region" description="Helical" evidence="9">
    <location>
        <begin position="621"/>
        <end position="645"/>
    </location>
</feature>
<protein>
    <recommendedName>
        <fullName evidence="9">Innexin</fullName>
    </recommendedName>
</protein>
<evidence type="ECO:0000256" key="9">
    <source>
        <dbReference type="RuleBase" id="RU010713"/>
    </source>
</evidence>
<dbReference type="InterPro" id="IPR000990">
    <property type="entry name" value="Innexin"/>
</dbReference>
<evidence type="ECO:0000256" key="8">
    <source>
        <dbReference type="ARBA" id="ARBA00023303"/>
    </source>
</evidence>
<dbReference type="Pfam" id="PF00876">
    <property type="entry name" value="Innexin"/>
    <property type="match status" value="3"/>
</dbReference>
<comment type="caution">
    <text evidence="10">The sequence shown here is derived from an EMBL/GenBank/DDBJ whole genome shotgun (WGS) entry which is preliminary data.</text>
</comment>
<dbReference type="PANTHER" id="PTHR11893:SF36">
    <property type="entry name" value="INNEXIN-5"/>
    <property type="match status" value="1"/>
</dbReference>
<dbReference type="EMBL" id="JAODUO010000298">
    <property type="protein sequence ID" value="KAK2183724.1"/>
    <property type="molecule type" value="Genomic_DNA"/>
</dbReference>
<comment type="subcellular location">
    <subcellularLocation>
        <location evidence="1 9">Cell membrane</location>
        <topology evidence="1 9">Multi-pass membrane protein</topology>
    </subcellularLocation>
</comment>
<evidence type="ECO:0000256" key="7">
    <source>
        <dbReference type="ARBA" id="ARBA00023136"/>
    </source>
</evidence>
<feature type="transmembrane region" description="Helical" evidence="9">
    <location>
        <begin position="309"/>
        <end position="331"/>
    </location>
</feature>
<keyword evidence="4 9" id="KW-0812">Transmembrane</keyword>
<keyword evidence="7 9" id="KW-0472">Membrane</keyword>
<keyword evidence="2 9" id="KW-0813">Transport</keyword>
<feature type="transmembrane region" description="Helical" evidence="9">
    <location>
        <begin position="478"/>
        <end position="502"/>
    </location>
</feature>
<name>A0AAD9L5J3_RIDPI</name>
<evidence type="ECO:0000256" key="6">
    <source>
        <dbReference type="ARBA" id="ARBA00023065"/>
    </source>
</evidence>
<feature type="transmembrane region" description="Helical" evidence="9">
    <location>
        <begin position="52"/>
        <end position="74"/>
    </location>
</feature>
<evidence type="ECO:0000256" key="2">
    <source>
        <dbReference type="ARBA" id="ARBA00022448"/>
    </source>
</evidence>
<reference evidence="10" key="1">
    <citation type="journal article" date="2023" name="Mol. Biol. Evol.">
        <title>Third-Generation Sequencing Reveals the Adaptive Role of the Epigenome in Three Deep-Sea Polychaetes.</title>
        <authorList>
            <person name="Perez M."/>
            <person name="Aroh O."/>
            <person name="Sun Y."/>
            <person name="Lan Y."/>
            <person name="Juniper S.K."/>
            <person name="Young C.R."/>
            <person name="Angers B."/>
            <person name="Qian P.Y."/>
        </authorList>
    </citation>
    <scope>NUCLEOTIDE SEQUENCE</scope>
    <source>
        <strain evidence="10">R07B-5</strain>
    </source>
</reference>
<comment type="function">
    <text evidence="9">Structural component of the gap junctions.</text>
</comment>
<evidence type="ECO:0000256" key="1">
    <source>
        <dbReference type="ARBA" id="ARBA00004651"/>
    </source>
</evidence>
<dbReference type="GO" id="GO:0034220">
    <property type="term" value="P:monoatomic ion transmembrane transport"/>
    <property type="evidence" value="ECO:0007669"/>
    <property type="project" value="UniProtKB-KW"/>
</dbReference>
<keyword evidence="5 9" id="KW-1133">Transmembrane helix</keyword>
<organism evidence="10 11">
    <name type="scientific">Ridgeia piscesae</name>
    <name type="common">Tubeworm</name>
    <dbReference type="NCBI Taxonomy" id="27915"/>
    <lineage>
        <taxon>Eukaryota</taxon>
        <taxon>Metazoa</taxon>
        <taxon>Spiralia</taxon>
        <taxon>Lophotrochozoa</taxon>
        <taxon>Annelida</taxon>
        <taxon>Polychaeta</taxon>
        <taxon>Sedentaria</taxon>
        <taxon>Canalipalpata</taxon>
        <taxon>Sabellida</taxon>
        <taxon>Siboglinidae</taxon>
        <taxon>Ridgeia</taxon>
    </lineage>
</organism>
<keyword evidence="3" id="KW-1003">Cell membrane</keyword>
<dbReference type="PRINTS" id="PR01262">
    <property type="entry name" value="INNEXIN"/>
</dbReference>
<accession>A0AAD9L5J3</accession>
<comment type="similarity">
    <text evidence="9">Belongs to the pannexin family.</text>
</comment>
<evidence type="ECO:0000313" key="11">
    <source>
        <dbReference type="Proteomes" id="UP001209878"/>
    </source>
</evidence>
<sequence length="738" mass="87337">MGHTTWEDKFTDNHEDFTNKICWVSNTYYVSPSQRHLPAASEPRERIGYYQWVPMILLTQAVFFYMPCMLWSVVEEAVKLNDTAWCERRGKTLRFTAQQMSRYLSGTREFRRGRYTRCKHFLSRHFCLVCGRRYGNYLVTLYVFIKLLYLGNIAAQLFALEAFLGSDYHIYGVQVRRCSCRPEGFFHYVRCTCRGLICGKYVRKLATREMDKILDQIGGMPKVASRNDDDFSDRLSHRVTTFMLIACAMIVSTKQYVGEPISCWVPAHFKSDHEKYTNDYCWVRNTYYLSFDEYIPKEDEHDKRHMIPYYQWMPIILLLQALFFYVPILVWRTLNTKSGVDVNFIVEAGESFQDTNKAKEQDKILAFTVSVKNAFSRTFCISYGRRHGNYLVGLYLFTKVLFIINVTCQLFALNSFLGMNYNMYGFDVVGELLRGDDWTESDRFPRVTMCDLKVRRLGNVQRYTVQCVLPINLFNEKIYLFLWFWMVFVATMACLSLLTWTMRSVFYSDRMRYVKKHIVLMQEQSGGDDLDIKSTDGRRHFRSFVQEYLQQDGVFVLRLVGHNTNAITVTEFVWDLWKKYCHQPQRFPRVTLCDFYVRQLGNIHRHTVQCVLPINLFNEKIFIFVWFWLVFMAAMVFCSILVWLYRNLVRLRQVSYVKHHLQALQVLKKDNERVLRQRVRQFVIDYLRQDGVFVVRLVGLNASELVAAELLAELWGNFNSGRNALLRPKDTENDVEQV</sequence>
<evidence type="ECO:0000256" key="5">
    <source>
        <dbReference type="ARBA" id="ARBA00022989"/>
    </source>
</evidence>
<dbReference type="PROSITE" id="PS51013">
    <property type="entry name" value="PANNEXIN"/>
    <property type="match status" value="3"/>
</dbReference>
<evidence type="ECO:0000256" key="3">
    <source>
        <dbReference type="ARBA" id="ARBA00022475"/>
    </source>
</evidence>
<comment type="caution">
    <text evidence="9">Lacks conserved residue(s) required for the propagation of feature annotation.</text>
</comment>
<keyword evidence="11" id="KW-1185">Reference proteome</keyword>
<dbReference type="GO" id="GO:0005921">
    <property type="term" value="C:gap junction"/>
    <property type="evidence" value="ECO:0007669"/>
    <property type="project" value="UniProtKB-UniRule"/>
</dbReference>
<keyword evidence="8 9" id="KW-0407">Ion channel</keyword>
<proteinExistence type="inferred from homology"/>
<evidence type="ECO:0000256" key="4">
    <source>
        <dbReference type="ARBA" id="ARBA00022692"/>
    </source>
</evidence>
<gene>
    <name evidence="9" type="primary">inx</name>
    <name evidence="10" type="ORF">NP493_298g02037</name>
</gene>
<feature type="transmembrane region" description="Helical" evidence="9">
    <location>
        <begin position="392"/>
        <end position="413"/>
    </location>
</feature>
<dbReference type="AlphaFoldDB" id="A0AAD9L5J3"/>
<keyword evidence="6 9" id="KW-0406">Ion transport</keyword>